<reference evidence="2" key="1">
    <citation type="journal article" date="2020" name="Stud. Mycol.">
        <title>101 Dothideomycetes genomes: a test case for predicting lifestyles and emergence of pathogens.</title>
        <authorList>
            <person name="Haridas S."/>
            <person name="Albert R."/>
            <person name="Binder M."/>
            <person name="Bloem J."/>
            <person name="Labutti K."/>
            <person name="Salamov A."/>
            <person name="Andreopoulos B."/>
            <person name="Baker S."/>
            <person name="Barry K."/>
            <person name="Bills G."/>
            <person name="Bluhm B."/>
            <person name="Cannon C."/>
            <person name="Castanera R."/>
            <person name="Culley D."/>
            <person name="Daum C."/>
            <person name="Ezra D."/>
            <person name="Gonzalez J."/>
            <person name="Henrissat B."/>
            <person name="Kuo A."/>
            <person name="Liang C."/>
            <person name="Lipzen A."/>
            <person name="Lutzoni F."/>
            <person name="Magnuson J."/>
            <person name="Mondo S."/>
            <person name="Nolan M."/>
            <person name="Ohm R."/>
            <person name="Pangilinan J."/>
            <person name="Park H.-J."/>
            <person name="Ramirez L."/>
            <person name="Alfaro M."/>
            <person name="Sun H."/>
            <person name="Tritt A."/>
            <person name="Yoshinaga Y."/>
            <person name="Zwiers L.-H."/>
            <person name="Turgeon B."/>
            <person name="Goodwin S."/>
            <person name="Spatafora J."/>
            <person name="Crous P."/>
            <person name="Grigoriev I."/>
        </authorList>
    </citation>
    <scope>NUCLEOTIDE SEQUENCE</scope>
    <source>
        <strain evidence="2">CBS 122367</strain>
    </source>
</reference>
<keyword evidence="3" id="KW-1185">Reference proteome</keyword>
<feature type="non-terminal residue" evidence="2">
    <location>
        <position position="132"/>
    </location>
</feature>
<dbReference type="Proteomes" id="UP000799291">
    <property type="component" value="Unassembled WGS sequence"/>
</dbReference>
<evidence type="ECO:0000313" key="3">
    <source>
        <dbReference type="Proteomes" id="UP000799291"/>
    </source>
</evidence>
<evidence type="ECO:0000256" key="1">
    <source>
        <dbReference type="SAM" id="MobiDB-lite"/>
    </source>
</evidence>
<organism evidence="2 3">
    <name type="scientific">Lentithecium fluviatile CBS 122367</name>
    <dbReference type="NCBI Taxonomy" id="1168545"/>
    <lineage>
        <taxon>Eukaryota</taxon>
        <taxon>Fungi</taxon>
        <taxon>Dikarya</taxon>
        <taxon>Ascomycota</taxon>
        <taxon>Pezizomycotina</taxon>
        <taxon>Dothideomycetes</taxon>
        <taxon>Pleosporomycetidae</taxon>
        <taxon>Pleosporales</taxon>
        <taxon>Massarineae</taxon>
        <taxon>Lentitheciaceae</taxon>
        <taxon>Lentithecium</taxon>
    </lineage>
</organism>
<dbReference type="AlphaFoldDB" id="A0A6G1J837"/>
<proteinExistence type="predicted"/>
<feature type="compositionally biased region" description="Basic and acidic residues" evidence="1">
    <location>
        <begin position="20"/>
        <end position="30"/>
    </location>
</feature>
<name>A0A6G1J837_9PLEO</name>
<evidence type="ECO:0000313" key="2">
    <source>
        <dbReference type="EMBL" id="KAF2686676.1"/>
    </source>
</evidence>
<accession>A0A6G1J837</accession>
<feature type="region of interest" description="Disordered" evidence="1">
    <location>
        <begin position="16"/>
        <end position="92"/>
    </location>
</feature>
<protein>
    <submittedName>
        <fullName evidence="2">Uncharacterized protein</fullName>
    </submittedName>
</protein>
<dbReference type="EMBL" id="MU005576">
    <property type="protein sequence ID" value="KAF2686676.1"/>
    <property type="molecule type" value="Genomic_DNA"/>
</dbReference>
<sequence length="132" mass="15393">MSYLALRIRIHSGAGTCAVKRSEAKRRSQKDSAQPNSARIRHHSIRSFKTPHTAYHRPPTTAQRPPRRISQKRDRPQAKPSPAQRSHHLLPYRTVRATPRLHHVYYACTYVGRKRELEQARSKRRTSSIHFV</sequence>
<gene>
    <name evidence="2" type="ORF">K458DRAFT_416026</name>
</gene>